<keyword evidence="2" id="KW-1185">Reference proteome</keyword>
<dbReference type="EMBL" id="CP039349">
    <property type="protein sequence ID" value="QCD93015.1"/>
    <property type="molecule type" value="Genomic_DNA"/>
</dbReference>
<evidence type="ECO:0000313" key="1">
    <source>
        <dbReference type="EMBL" id="QCD93015.1"/>
    </source>
</evidence>
<name>A0A4D6LWG4_VIGUN</name>
<dbReference type="AlphaFoldDB" id="A0A4D6LWG4"/>
<dbReference type="Proteomes" id="UP000501690">
    <property type="component" value="Linkage Group LG5"/>
</dbReference>
<accession>A0A4D6LWG4</accession>
<organism evidence="1 2">
    <name type="scientific">Vigna unguiculata</name>
    <name type="common">Cowpea</name>
    <dbReference type="NCBI Taxonomy" id="3917"/>
    <lineage>
        <taxon>Eukaryota</taxon>
        <taxon>Viridiplantae</taxon>
        <taxon>Streptophyta</taxon>
        <taxon>Embryophyta</taxon>
        <taxon>Tracheophyta</taxon>
        <taxon>Spermatophyta</taxon>
        <taxon>Magnoliopsida</taxon>
        <taxon>eudicotyledons</taxon>
        <taxon>Gunneridae</taxon>
        <taxon>Pentapetalae</taxon>
        <taxon>rosids</taxon>
        <taxon>fabids</taxon>
        <taxon>Fabales</taxon>
        <taxon>Fabaceae</taxon>
        <taxon>Papilionoideae</taxon>
        <taxon>50 kb inversion clade</taxon>
        <taxon>NPAAA clade</taxon>
        <taxon>indigoferoid/millettioid clade</taxon>
        <taxon>Phaseoleae</taxon>
        <taxon>Vigna</taxon>
    </lineage>
</organism>
<sequence>MTIWVAKAGGWASMVLACPDRGGRYGGGKSWLATEVRRRSLVRGKKKRGKEATQVAGFSLATLPMVTGVDGVTSRRWRDVRWRHVHCGVAW</sequence>
<reference evidence="1 2" key="1">
    <citation type="submission" date="2019-04" db="EMBL/GenBank/DDBJ databases">
        <title>An improved genome assembly and genetic linkage map for asparagus bean, Vigna unguiculata ssp. sesquipedialis.</title>
        <authorList>
            <person name="Xia Q."/>
            <person name="Zhang R."/>
            <person name="Dong Y."/>
        </authorList>
    </citation>
    <scope>NUCLEOTIDE SEQUENCE [LARGE SCALE GENOMIC DNA]</scope>
    <source>
        <tissue evidence="1">Leaf</tissue>
    </source>
</reference>
<protein>
    <submittedName>
        <fullName evidence="1">Uncharacterized protein</fullName>
    </submittedName>
</protein>
<evidence type="ECO:0000313" key="2">
    <source>
        <dbReference type="Proteomes" id="UP000501690"/>
    </source>
</evidence>
<dbReference type="PROSITE" id="PS51257">
    <property type="entry name" value="PROKAR_LIPOPROTEIN"/>
    <property type="match status" value="1"/>
</dbReference>
<proteinExistence type="predicted"/>
<gene>
    <name evidence="1" type="ORF">DEO72_LG5g1085</name>
</gene>